<dbReference type="PANTHER" id="PTHR12835:SF5">
    <property type="entry name" value="BIOTIN--PROTEIN LIGASE"/>
    <property type="match status" value="1"/>
</dbReference>
<dbReference type="Pfam" id="PF09825">
    <property type="entry name" value="BPL_N"/>
    <property type="match status" value="1"/>
</dbReference>
<dbReference type="NCBIfam" id="TIGR00121">
    <property type="entry name" value="birA_ligase"/>
    <property type="match status" value="1"/>
</dbReference>
<dbReference type="SUPFAM" id="SSF52317">
    <property type="entry name" value="Class I glutamine amidotransferase-like"/>
    <property type="match status" value="2"/>
</dbReference>
<sequence>MNVLVYEGAGVSPACLINTIFSLKKILSPYYAVQTISADALISQPWSKSCALLVIPGGRDVPYVSSLSQAAHIIKRYVNDGGSFLGICAGAYFASNRVEWEMGTELEVCGGRPLGFFGGTSKGSVYPGFSYQDESGAHAIDVAVRDFHPSIVRGLYFNGGGEFVDSFPSDKVAAVHCRVGQGRAVLWAVHLEFSLLKEPLAMALRKRPTMLATAEIATNENYRLKLLQHTLSLLSLNIPSTDTTSNIHKVPTSPLPQFLTSTIPTLPSDIYWIMRDLSKPTIKPLTLEDANDTLTFHQSDSAVELVRDARKNPTELNAPKAIIFYENGSLPPNDLTPEFQLEKYYSYLTEERSFHPNLSHSQSWGFGELLMYGEAVTSTQTMLDKNPTFIRALPTPLLSLATYQLSGRGRGGNVWVSPTGCLQFSLLLRAPFTTLPASRLVFIQYLFGIAVIDASRRLLGKAGEKVRLKWPNDIYAVLDTFDQFGRPKSRELKKLGGILVTTSFVGNEVDVVIGCGLNVLNKHPTVSISQLSKEELELEKVTACIMTSFETIWTRFLANQCSFSPFLDQYLKYWLHSDQQVVVNTVNPPVTVRIVGITDDFGLLRTVPEDSSRGGFIDLQPDGNSFDMMAGLIRRKA</sequence>
<protein>
    <recommendedName>
        <fullName evidence="3">BPL/LPL catalytic domain-containing protein</fullName>
    </recommendedName>
</protein>
<dbReference type="InterPro" id="IPR019197">
    <property type="entry name" value="Biotin-prot_ligase_N"/>
</dbReference>
<keyword evidence="5" id="KW-1185">Reference proteome</keyword>
<dbReference type="AlphaFoldDB" id="A0AAV5A0E1"/>
<dbReference type="PROSITE" id="PS51733">
    <property type="entry name" value="BPL_LPL_CATALYTIC"/>
    <property type="match status" value="1"/>
</dbReference>
<evidence type="ECO:0000259" key="3">
    <source>
        <dbReference type="PROSITE" id="PS51733"/>
    </source>
</evidence>
<name>A0AAV5A0E1_9AGAM</name>
<evidence type="ECO:0000313" key="5">
    <source>
        <dbReference type="Proteomes" id="UP001050691"/>
    </source>
</evidence>
<dbReference type="InterPro" id="IPR004408">
    <property type="entry name" value="Biotin_CoA_COase_ligase"/>
</dbReference>
<dbReference type="Gene3D" id="3.40.50.880">
    <property type="match status" value="1"/>
</dbReference>
<dbReference type="CDD" id="cd03144">
    <property type="entry name" value="GATase1_ScBLP_like"/>
    <property type="match status" value="1"/>
</dbReference>
<dbReference type="SUPFAM" id="SSF55681">
    <property type="entry name" value="Class II aaRS and biotin synthetases"/>
    <property type="match status" value="1"/>
</dbReference>
<dbReference type="GO" id="GO:0004077">
    <property type="term" value="F:biotin--[biotin carboxyl-carrier protein] ligase activity"/>
    <property type="evidence" value="ECO:0007669"/>
    <property type="project" value="InterPro"/>
</dbReference>
<dbReference type="EMBL" id="BPWL01000003">
    <property type="protein sequence ID" value="GJJ08069.1"/>
    <property type="molecule type" value="Genomic_DNA"/>
</dbReference>
<gene>
    <name evidence="4" type="ORF">Clacol_002276</name>
</gene>
<dbReference type="InterPro" id="IPR045864">
    <property type="entry name" value="aa-tRNA-synth_II/BPL/LPL"/>
</dbReference>
<dbReference type="InterPro" id="IPR004143">
    <property type="entry name" value="BPL_LPL_catalytic"/>
</dbReference>
<dbReference type="Pfam" id="PF03099">
    <property type="entry name" value="BPL_LplA_LipB"/>
    <property type="match status" value="1"/>
</dbReference>
<evidence type="ECO:0000256" key="1">
    <source>
        <dbReference type="ARBA" id="ARBA00009934"/>
    </source>
</evidence>
<dbReference type="PANTHER" id="PTHR12835">
    <property type="entry name" value="BIOTIN PROTEIN LIGASE"/>
    <property type="match status" value="1"/>
</dbReference>
<evidence type="ECO:0000313" key="4">
    <source>
        <dbReference type="EMBL" id="GJJ08069.1"/>
    </source>
</evidence>
<comment type="caution">
    <text evidence="4">The sequence shown here is derived from an EMBL/GenBank/DDBJ whole genome shotgun (WGS) entry which is preliminary data.</text>
</comment>
<dbReference type="CDD" id="cd16442">
    <property type="entry name" value="BPL"/>
    <property type="match status" value="1"/>
</dbReference>
<organism evidence="4 5">
    <name type="scientific">Clathrus columnatus</name>
    <dbReference type="NCBI Taxonomy" id="1419009"/>
    <lineage>
        <taxon>Eukaryota</taxon>
        <taxon>Fungi</taxon>
        <taxon>Dikarya</taxon>
        <taxon>Basidiomycota</taxon>
        <taxon>Agaricomycotina</taxon>
        <taxon>Agaricomycetes</taxon>
        <taxon>Phallomycetidae</taxon>
        <taxon>Phallales</taxon>
        <taxon>Clathraceae</taxon>
        <taxon>Clathrus</taxon>
    </lineage>
</organism>
<accession>A0AAV5A0E1</accession>
<dbReference type="Proteomes" id="UP001050691">
    <property type="component" value="Unassembled WGS sequence"/>
</dbReference>
<reference evidence="4" key="1">
    <citation type="submission" date="2021-10" db="EMBL/GenBank/DDBJ databases">
        <title>De novo Genome Assembly of Clathrus columnatus (Basidiomycota, Fungi) Using Illumina and Nanopore Sequence Data.</title>
        <authorList>
            <person name="Ogiso-Tanaka E."/>
            <person name="Itagaki H."/>
            <person name="Hosoya T."/>
            <person name="Hosaka K."/>
        </authorList>
    </citation>
    <scope>NUCLEOTIDE SEQUENCE</scope>
    <source>
        <strain evidence="4">MO-923</strain>
    </source>
</reference>
<proteinExistence type="inferred from homology"/>
<keyword evidence="2" id="KW-0436">Ligase</keyword>
<dbReference type="GO" id="GO:0005737">
    <property type="term" value="C:cytoplasm"/>
    <property type="evidence" value="ECO:0007669"/>
    <property type="project" value="TreeGrafter"/>
</dbReference>
<evidence type="ECO:0000256" key="2">
    <source>
        <dbReference type="ARBA" id="ARBA00022598"/>
    </source>
</evidence>
<comment type="similarity">
    <text evidence="1">Belongs to the biotin--protein ligase family.</text>
</comment>
<feature type="domain" description="BPL/LPL catalytic" evidence="3">
    <location>
        <begin position="355"/>
        <end position="568"/>
    </location>
</feature>
<dbReference type="Gene3D" id="3.30.930.10">
    <property type="entry name" value="Bira Bifunctional Protein, Domain 2"/>
    <property type="match status" value="1"/>
</dbReference>
<dbReference type="InterPro" id="IPR029062">
    <property type="entry name" value="Class_I_gatase-like"/>
</dbReference>